<comment type="caution">
    <text evidence="2">The sequence shown here is derived from an EMBL/GenBank/DDBJ whole genome shotgun (WGS) entry which is preliminary data.</text>
</comment>
<evidence type="ECO:0000313" key="3">
    <source>
        <dbReference type="Proteomes" id="UP000290572"/>
    </source>
</evidence>
<sequence length="101" mass="12051">MPAKSQGCRLAWDYYYHRTRHVFDEIWSESQKRNDQQQSTTGLPLGIFEEDEDITKTGEEEEHYVTKTWSSNSVVQCYQAKTSSDYCFYHLLRPMEKRSEN</sequence>
<keyword evidence="3" id="KW-1185">Reference proteome</keyword>
<protein>
    <submittedName>
        <fullName evidence="2">Uncharacterized protein</fullName>
    </submittedName>
</protein>
<gene>
    <name evidence="2" type="ORF">ROHU_025167</name>
</gene>
<proteinExistence type="predicted"/>
<evidence type="ECO:0000256" key="1">
    <source>
        <dbReference type="SAM" id="MobiDB-lite"/>
    </source>
</evidence>
<dbReference type="EMBL" id="QBIY01012649">
    <property type="protein sequence ID" value="RXN20129.1"/>
    <property type="molecule type" value="Genomic_DNA"/>
</dbReference>
<reference evidence="2 3" key="1">
    <citation type="submission" date="2018-03" db="EMBL/GenBank/DDBJ databases">
        <title>Draft genome sequence of Rohu Carp (Labeo rohita).</title>
        <authorList>
            <person name="Das P."/>
            <person name="Kushwaha B."/>
            <person name="Joshi C.G."/>
            <person name="Kumar D."/>
            <person name="Nagpure N.S."/>
            <person name="Sahoo L."/>
            <person name="Das S.P."/>
            <person name="Bit A."/>
            <person name="Patnaik S."/>
            <person name="Meher P.K."/>
            <person name="Jayasankar P."/>
            <person name="Koringa P.G."/>
            <person name="Patel N.V."/>
            <person name="Hinsu A.T."/>
            <person name="Kumar R."/>
            <person name="Pandey M."/>
            <person name="Agarwal S."/>
            <person name="Srivastava S."/>
            <person name="Singh M."/>
            <person name="Iquebal M.A."/>
            <person name="Jaiswal S."/>
            <person name="Angadi U.B."/>
            <person name="Kumar N."/>
            <person name="Raza M."/>
            <person name="Shah T.M."/>
            <person name="Rai A."/>
            <person name="Jena J.K."/>
        </authorList>
    </citation>
    <scope>NUCLEOTIDE SEQUENCE [LARGE SCALE GENOMIC DNA]</scope>
    <source>
        <strain evidence="2">DASCIFA01</strain>
        <tissue evidence="2">Testis</tissue>
    </source>
</reference>
<feature type="region of interest" description="Disordered" evidence="1">
    <location>
        <begin position="29"/>
        <end position="50"/>
    </location>
</feature>
<dbReference type="AlphaFoldDB" id="A0A498MFX7"/>
<evidence type="ECO:0000313" key="2">
    <source>
        <dbReference type="EMBL" id="RXN20129.1"/>
    </source>
</evidence>
<name>A0A498MFX7_LABRO</name>
<accession>A0A498MFX7</accession>
<organism evidence="2 3">
    <name type="scientific">Labeo rohita</name>
    <name type="common">Indian major carp</name>
    <name type="synonym">Cyprinus rohita</name>
    <dbReference type="NCBI Taxonomy" id="84645"/>
    <lineage>
        <taxon>Eukaryota</taxon>
        <taxon>Metazoa</taxon>
        <taxon>Chordata</taxon>
        <taxon>Craniata</taxon>
        <taxon>Vertebrata</taxon>
        <taxon>Euteleostomi</taxon>
        <taxon>Actinopterygii</taxon>
        <taxon>Neopterygii</taxon>
        <taxon>Teleostei</taxon>
        <taxon>Ostariophysi</taxon>
        <taxon>Cypriniformes</taxon>
        <taxon>Cyprinidae</taxon>
        <taxon>Labeoninae</taxon>
        <taxon>Labeonini</taxon>
        <taxon>Labeo</taxon>
    </lineage>
</organism>
<dbReference type="Proteomes" id="UP000290572">
    <property type="component" value="Unassembled WGS sequence"/>
</dbReference>